<dbReference type="AlphaFoldDB" id="A0AAV5UHW8"/>
<comment type="caution">
    <text evidence="1">The sequence shown here is derived from an EMBL/GenBank/DDBJ whole genome shotgun (WGS) entry which is preliminary data.</text>
</comment>
<accession>A0AAV5UHW8</accession>
<keyword evidence="2" id="KW-1185">Reference proteome</keyword>
<protein>
    <submittedName>
        <fullName evidence="1">Uncharacterized protein</fullName>
    </submittedName>
</protein>
<feature type="non-terminal residue" evidence="1">
    <location>
        <position position="1"/>
    </location>
</feature>
<sequence>ISSSQDPSAKLAHLRVSDEMDTIASKYLEIPNAPTQMYSASLDSEAIQRVIVTHASEKMIFLGITVKGASHDEMLLLPGRRFHQLHMGVILELKFSSSKHLSRHRRRRAITENRVMSGQCDEAQTSCCPHVQTFS</sequence>
<dbReference type="EMBL" id="BTSX01000006">
    <property type="protein sequence ID" value="GMT05908.1"/>
    <property type="molecule type" value="Genomic_DNA"/>
</dbReference>
<evidence type="ECO:0000313" key="2">
    <source>
        <dbReference type="Proteomes" id="UP001432027"/>
    </source>
</evidence>
<reference evidence="1" key="1">
    <citation type="submission" date="2023-10" db="EMBL/GenBank/DDBJ databases">
        <title>Genome assembly of Pristionchus species.</title>
        <authorList>
            <person name="Yoshida K."/>
            <person name="Sommer R.J."/>
        </authorList>
    </citation>
    <scope>NUCLEOTIDE SEQUENCE</scope>
    <source>
        <strain evidence="1">RS0144</strain>
    </source>
</reference>
<organism evidence="1 2">
    <name type="scientific">Pristionchus entomophagus</name>
    <dbReference type="NCBI Taxonomy" id="358040"/>
    <lineage>
        <taxon>Eukaryota</taxon>
        <taxon>Metazoa</taxon>
        <taxon>Ecdysozoa</taxon>
        <taxon>Nematoda</taxon>
        <taxon>Chromadorea</taxon>
        <taxon>Rhabditida</taxon>
        <taxon>Rhabditina</taxon>
        <taxon>Diplogasteromorpha</taxon>
        <taxon>Diplogasteroidea</taxon>
        <taxon>Neodiplogasteridae</taxon>
        <taxon>Pristionchus</taxon>
    </lineage>
</organism>
<name>A0AAV5UHW8_9BILA</name>
<gene>
    <name evidence="1" type="ORF">PENTCL1PPCAC_28082</name>
</gene>
<evidence type="ECO:0000313" key="1">
    <source>
        <dbReference type="EMBL" id="GMT05908.1"/>
    </source>
</evidence>
<proteinExistence type="predicted"/>
<dbReference type="Proteomes" id="UP001432027">
    <property type="component" value="Unassembled WGS sequence"/>
</dbReference>